<evidence type="ECO:0000256" key="5">
    <source>
        <dbReference type="ARBA" id="ARBA00022519"/>
    </source>
</evidence>
<evidence type="ECO:0000256" key="6">
    <source>
        <dbReference type="ARBA" id="ARBA00022692"/>
    </source>
</evidence>
<keyword evidence="3 9" id="KW-0813">Transport</keyword>
<keyword evidence="13" id="KW-1185">Reference proteome</keyword>
<feature type="transmembrane region" description="Helical" evidence="9">
    <location>
        <begin position="230"/>
        <end position="250"/>
    </location>
</feature>
<accession>A0A1I1JLN5</accession>
<reference evidence="12 13" key="1">
    <citation type="submission" date="2016-10" db="EMBL/GenBank/DDBJ databases">
        <authorList>
            <person name="de Groot N.N."/>
        </authorList>
    </citation>
    <scope>NUCLEOTIDE SEQUENCE [LARGE SCALE GENOMIC DNA]</scope>
    <source>
        <strain evidence="12 13">CGMCC 4.5739</strain>
    </source>
</reference>
<evidence type="ECO:0000256" key="9">
    <source>
        <dbReference type="RuleBase" id="RU361157"/>
    </source>
</evidence>
<dbReference type="EMBL" id="FOLM01000003">
    <property type="protein sequence ID" value="SFC46370.1"/>
    <property type="molecule type" value="Genomic_DNA"/>
</dbReference>
<comment type="subcellular location">
    <subcellularLocation>
        <location evidence="1">Cell inner membrane</location>
        <topology evidence="1">Multi-pass membrane protein</topology>
    </subcellularLocation>
    <subcellularLocation>
        <location evidence="9">Cell membrane</location>
        <topology evidence="9">Multi-pass membrane protein</topology>
    </subcellularLocation>
</comment>
<dbReference type="InterPro" id="IPR013525">
    <property type="entry name" value="ABC2_TM"/>
</dbReference>
<dbReference type="STRING" id="910347.SAMN05421773_103367"/>
<dbReference type="PROSITE" id="PS51012">
    <property type="entry name" value="ABC_TM2"/>
    <property type="match status" value="1"/>
</dbReference>
<evidence type="ECO:0000256" key="8">
    <source>
        <dbReference type="ARBA" id="ARBA00023136"/>
    </source>
</evidence>
<keyword evidence="5" id="KW-0997">Cell inner membrane</keyword>
<dbReference type="Pfam" id="PF01061">
    <property type="entry name" value="ABC2_membrane"/>
    <property type="match status" value="1"/>
</dbReference>
<feature type="transmembrane region" description="Helical" evidence="9">
    <location>
        <begin position="291"/>
        <end position="312"/>
    </location>
</feature>
<dbReference type="PANTHER" id="PTHR30413:SF8">
    <property type="entry name" value="TRANSPORT PERMEASE PROTEIN"/>
    <property type="match status" value="1"/>
</dbReference>
<keyword evidence="8 9" id="KW-0472">Membrane</keyword>
<dbReference type="Proteomes" id="UP000199207">
    <property type="component" value="Unassembled WGS sequence"/>
</dbReference>
<dbReference type="InterPro" id="IPR047817">
    <property type="entry name" value="ABC2_TM_bact-type"/>
</dbReference>
<evidence type="ECO:0000256" key="3">
    <source>
        <dbReference type="ARBA" id="ARBA00022448"/>
    </source>
</evidence>
<feature type="domain" description="ABC transmembrane type-2" evidence="11">
    <location>
        <begin position="82"/>
        <end position="314"/>
    </location>
</feature>
<evidence type="ECO:0000256" key="2">
    <source>
        <dbReference type="ARBA" id="ARBA00007783"/>
    </source>
</evidence>
<organism evidence="12 13">
    <name type="scientific">Streptomyces aidingensis</name>
    <dbReference type="NCBI Taxonomy" id="910347"/>
    <lineage>
        <taxon>Bacteria</taxon>
        <taxon>Bacillati</taxon>
        <taxon>Actinomycetota</taxon>
        <taxon>Actinomycetes</taxon>
        <taxon>Kitasatosporales</taxon>
        <taxon>Streptomycetaceae</taxon>
        <taxon>Streptomyces</taxon>
    </lineage>
</organism>
<dbReference type="GO" id="GO:0140359">
    <property type="term" value="F:ABC-type transporter activity"/>
    <property type="evidence" value="ECO:0007669"/>
    <property type="project" value="InterPro"/>
</dbReference>
<gene>
    <name evidence="12" type="ORF">SAMN05421773_103367</name>
</gene>
<feature type="transmembrane region" description="Helical" evidence="9">
    <location>
        <begin position="85"/>
        <end position="105"/>
    </location>
</feature>
<evidence type="ECO:0000313" key="13">
    <source>
        <dbReference type="Proteomes" id="UP000199207"/>
    </source>
</evidence>
<dbReference type="PANTHER" id="PTHR30413">
    <property type="entry name" value="INNER MEMBRANE TRANSPORT PERMEASE"/>
    <property type="match status" value="1"/>
</dbReference>
<evidence type="ECO:0000313" key="12">
    <source>
        <dbReference type="EMBL" id="SFC46370.1"/>
    </source>
</evidence>
<keyword evidence="7 9" id="KW-1133">Transmembrane helix</keyword>
<evidence type="ECO:0000256" key="1">
    <source>
        <dbReference type="ARBA" id="ARBA00004429"/>
    </source>
</evidence>
<keyword evidence="4 9" id="KW-1003">Cell membrane</keyword>
<evidence type="ECO:0000256" key="10">
    <source>
        <dbReference type="SAM" id="MobiDB-lite"/>
    </source>
</evidence>
<name>A0A1I1JLN5_9ACTN</name>
<keyword evidence="6 9" id="KW-0812">Transmembrane</keyword>
<protein>
    <recommendedName>
        <fullName evidence="9">Transport permease protein</fullName>
    </recommendedName>
</protein>
<dbReference type="AlphaFoldDB" id="A0A1I1JLN5"/>
<comment type="similarity">
    <text evidence="2 9">Belongs to the ABC-2 integral membrane protein family.</text>
</comment>
<feature type="transmembrane region" description="Helical" evidence="9">
    <location>
        <begin position="117"/>
        <end position="139"/>
    </location>
</feature>
<feature type="transmembrane region" description="Helical" evidence="9">
    <location>
        <begin position="171"/>
        <end position="188"/>
    </location>
</feature>
<dbReference type="GO" id="GO:0005886">
    <property type="term" value="C:plasma membrane"/>
    <property type="evidence" value="ECO:0007669"/>
    <property type="project" value="UniProtKB-SubCell"/>
</dbReference>
<feature type="transmembrane region" description="Helical" evidence="9">
    <location>
        <begin position="194"/>
        <end position="218"/>
    </location>
</feature>
<feature type="region of interest" description="Disordered" evidence="10">
    <location>
        <begin position="1"/>
        <end position="30"/>
    </location>
</feature>
<sequence length="321" mass="35634">MAEEDESFKVSETTHQRTTAGSPGPAPDRDLSAAELAARHGLTVSGARPSLPDYLRQLWGRRHFILAFSQAKLTAQYSQAKLGQLWQVFTPLLNAFVYFLIFGLLLGGRGNMEMPEYIPFLVIGVFVFTFTQSSVLAGVKSISGNIGLVRALHFPRASLPVAFSLQQLQQLLYSMIVIAAVLVGFGHYPTWSWLLIVPALALQFLFNAGLALIFARWGSATPDLAQLMPFVLRTWMYASGVMFPLHYMVIERANGPEWLANLLMSNPASVYMEVMRQSLISGPAHQSLPGWFWLLAVGWALVIGVGGFVYFWKAEERYGRG</sequence>
<dbReference type="GO" id="GO:0015920">
    <property type="term" value="P:lipopolysaccharide transport"/>
    <property type="evidence" value="ECO:0007669"/>
    <property type="project" value="TreeGrafter"/>
</dbReference>
<proteinExistence type="inferred from homology"/>
<evidence type="ECO:0000256" key="4">
    <source>
        <dbReference type="ARBA" id="ARBA00022475"/>
    </source>
</evidence>
<evidence type="ECO:0000256" key="7">
    <source>
        <dbReference type="ARBA" id="ARBA00022989"/>
    </source>
</evidence>
<evidence type="ECO:0000259" key="11">
    <source>
        <dbReference type="PROSITE" id="PS51012"/>
    </source>
</evidence>